<accession>A0A0B8T2K7</accession>
<dbReference type="Proteomes" id="UP000031802">
    <property type="component" value="Unassembled WGS sequence"/>
</dbReference>
<protein>
    <recommendedName>
        <fullName evidence="3">Lipoprotein</fullName>
    </recommendedName>
</protein>
<gene>
    <name evidence="1" type="ORF">DI53_0666</name>
</gene>
<evidence type="ECO:0000313" key="1">
    <source>
        <dbReference type="EMBL" id="KGE15562.1"/>
    </source>
</evidence>
<dbReference type="AlphaFoldDB" id="A0A0B8T2K7"/>
<dbReference type="PATRIC" id="fig|1229276.3.peg.687"/>
<evidence type="ECO:0008006" key="3">
    <source>
        <dbReference type="Google" id="ProtNLM"/>
    </source>
</evidence>
<dbReference type="STRING" id="1229276.DI53_0666"/>
<dbReference type="EMBL" id="JJMU01000010">
    <property type="protein sequence ID" value="KGE15562.1"/>
    <property type="molecule type" value="Genomic_DNA"/>
</dbReference>
<reference evidence="1 2" key="2">
    <citation type="journal article" date="2015" name="PLoS ONE">
        <title>Whole-Genome Optical Mapping and Finished Genome Sequence of Sphingobacterium deserti sp. nov., a New Species Isolated from the Western Desert of China.</title>
        <authorList>
            <person name="Teng C."/>
            <person name="Zhou Z."/>
            <person name="Molnar I."/>
            <person name="Li X."/>
            <person name="Tang R."/>
            <person name="Chen M."/>
            <person name="Wang L."/>
            <person name="Su S."/>
            <person name="Zhang W."/>
            <person name="Lin M."/>
        </authorList>
    </citation>
    <scope>NUCLEOTIDE SEQUENCE [LARGE SCALE GENOMIC DNA]</scope>
    <source>
        <strain evidence="2">ACCC05744</strain>
    </source>
</reference>
<organism evidence="1 2">
    <name type="scientific">Sphingobacterium deserti</name>
    <dbReference type="NCBI Taxonomy" id="1229276"/>
    <lineage>
        <taxon>Bacteria</taxon>
        <taxon>Pseudomonadati</taxon>
        <taxon>Bacteroidota</taxon>
        <taxon>Sphingobacteriia</taxon>
        <taxon>Sphingobacteriales</taxon>
        <taxon>Sphingobacteriaceae</taxon>
        <taxon>Sphingobacterium</taxon>
    </lineage>
</organism>
<keyword evidence="2" id="KW-1185">Reference proteome</keyword>
<dbReference type="RefSeq" id="WP_037495280.1">
    <property type="nucleotide sequence ID" value="NZ_JJMU01000010.1"/>
</dbReference>
<reference evidence="2" key="1">
    <citation type="submission" date="2014-04" db="EMBL/GenBank/DDBJ databases">
        <title>Whole-Genome optical mapping and complete genome sequence of Sphingobacterium deserti sp. nov., a new spaces isolated from desert in the west of China.</title>
        <authorList>
            <person name="Teng C."/>
            <person name="Zhou Z."/>
            <person name="Li X."/>
            <person name="Chen M."/>
            <person name="Lin M."/>
            <person name="Wang L."/>
            <person name="Su S."/>
            <person name="Zhang C."/>
            <person name="Zhang W."/>
        </authorList>
    </citation>
    <scope>NUCLEOTIDE SEQUENCE [LARGE SCALE GENOMIC DNA]</scope>
    <source>
        <strain evidence="2">ACCC05744</strain>
    </source>
</reference>
<proteinExistence type="predicted"/>
<dbReference type="OrthoDB" id="703626at2"/>
<evidence type="ECO:0000313" key="2">
    <source>
        <dbReference type="Proteomes" id="UP000031802"/>
    </source>
</evidence>
<comment type="caution">
    <text evidence="1">The sequence shown here is derived from an EMBL/GenBank/DDBJ whole genome shotgun (WGS) entry which is preliminary data.</text>
</comment>
<dbReference type="PROSITE" id="PS51257">
    <property type="entry name" value="PROKAR_LIPOPROTEIN"/>
    <property type="match status" value="1"/>
</dbReference>
<sequence>MKTLHLTYLLGIVIFLGACNNEQQTNKQGAAAERADDSTHDAKIQDSVSYDLIHDTDSIPGNIHDGVASHLKEPVKALAAFYAAMGGSGCDGERCKLTTALGLGKQGSDEHKKLIQRYFPNDKVAETVVAQDCYLRPSGASTFSDYDYLHIKEYGDTLRVDYRLLQYNRGEEQWTEGPDIYVLKDNTFHKVKRNLWTFVEEK</sequence>
<name>A0A0B8T2K7_9SPHI</name>